<dbReference type="InterPro" id="IPR003115">
    <property type="entry name" value="ParB_N"/>
</dbReference>
<proteinExistence type="predicted"/>
<dbReference type="AlphaFoldDB" id="A0A1H3N3T3"/>
<protein>
    <submittedName>
        <fullName evidence="3">ParB-like nuclease domain-containing protein</fullName>
    </submittedName>
</protein>
<dbReference type="Proteomes" id="UP000199286">
    <property type="component" value="Unassembled WGS sequence"/>
</dbReference>
<dbReference type="Gene3D" id="3.90.1530.30">
    <property type="match status" value="1"/>
</dbReference>
<reference evidence="3 4" key="1">
    <citation type="submission" date="2016-10" db="EMBL/GenBank/DDBJ databases">
        <authorList>
            <person name="de Groot N.N."/>
        </authorList>
    </citation>
    <scope>NUCLEOTIDE SEQUENCE [LARGE SCALE GENOMIC DNA]</scope>
    <source>
        <strain evidence="3 4">DSM 26880</strain>
    </source>
</reference>
<evidence type="ECO:0000313" key="3">
    <source>
        <dbReference type="EMBL" id="SDY83621.1"/>
    </source>
</evidence>
<feature type="domain" description="ParB-like N-terminal" evidence="2">
    <location>
        <begin position="74"/>
        <end position="130"/>
    </location>
</feature>
<gene>
    <name evidence="3" type="ORF">SAMN05444340_12018</name>
</gene>
<evidence type="ECO:0000256" key="1">
    <source>
        <dbReference type="SAM" id="MobiDB-lite"/>
    </source>
</evidence>
<feature type="region of interest" description="Disordered" evidence="1">
    <location>
        <begin position="1"/>
        <end position="25"/>
    </location>
</feature>
<sequence>MAKRRRLTPANPAFLGGDPARTPTPMRAPIAEVARETSATAAVEEMARTLSEAREEGRMVVRVPLGAVQLDHLVRDRVVADDEDMAALERSIAARGQQTPVELADLGAGRYGLISGWRRIKALAALHARTGEERFAQVLGLIRRPAERADAYVAMVEENEIRVGLSYFERARIVAKAVEQGVFDSDREGLQTLFDAASRAKRSKIGSFLPLVRAFDGVLRFPHALSERQGLALSRALAEDDGLADRVRDALRTAAPDTPEAETAVLDNALRAASAAPASKAAAKVERTPEPVPEPAATPRRAINVVTGIALHEDSEGRLVLEGNRVDATLKARLVAWLRGQ</sequence>
<dbReference type="STRING" id="321339.SAMN05444340_12018"/>
<dbReference type="InterPro" id="IPR036086">
    <property type="entry name" value="ParB/Sulfiredoxin_sf"/>
</dbReference>
<dbReference type="SUPFAM" id="SSF110849">
    <property type="entry name" value="ParB/Sulfiredoxin"/>
    <property type="match status" value="1"/>
</dbReference>
<organism evidence="3 4">
    <name type="scientific">Citreimonas salinaria</name>
    <dbReference type="NCBI Taxonomy" id="321339"/>
    <lineage>
        <taxon>Bacteria</taxon>
        <taxon>Pseudomonadati</taxon>
        <taxon>Pseudomonadota</taxon>
        <taxon>Alphaproteobacteria</taxon>
        <taxon>Rhodobacterales</taxon>
        <taxon>Roseobacteraceae</taxon>
        <taxon>Citreimonas</taxon>
    </lineage>
</organism>
<name>A0A1H3N3T3_9RHOB</name>
<accession>A0A1H3N3T3</accession>
<keyword evidence="4" id="KW-1185">Reference proteome</keyword>
<evidence type="ECO:0000259" key="2">
    <source>
        <dbReference type="Pfam" id="PF02195"/>
    </source>
</evidence>
<dbReference type="OrthoDB" id="7812516at2"/>
<evidence type="ECO:0000313" key="4">
    <source>
        <dbReference type="Proteomes" id="UP000199286"/>
    </source>
</evidence>
<feature type="region of interest" description="Disordered" evidence="1">
    <location>
        <begin position="278"/>
        <end position="298"/>
    </location>
</feature>
<dbReference type="RefSeq" id="WP_089885565.1">
    <property type="nucleotide sequence ID" value="NZ_FNPF01000020.1"/>
</dbReference>
<dbReference type="EMBL" id="FNPF01000020">
    <property type="protein sequence ID" value="SDY83621.1"/>
    <property type="molecule type" value="Genomic_DNA"/>
</dbReference>
<dbReference type="Pfam" id="PF02195">
    <property type="entry name" value="ParB_N"/>
    <property type="match status" value="1"/>
</dbReference>